<accession>Q9ZP49</accession>
<dbReference type="SMART" id="SM00108">
    <property type="entry name" value="B_lectin"/>
    <property type="match status" value="1"/>
</dbReference>
<feature type="disulfide bond" evidence="4">
    <location>
        <begin position="61"/>
        <end position="84"/>
    </location>
</feature>
<evidence type="ECO:0007829" key="4">
    <source>
        <dbReference type="PDB" id="1B2P"/>
    </source>
</evidence>
<dbReference type="SMR" id="Q9ZP49"/>
<sequence length="155" mass="17014" precursor="true">CILSLIVIFGILTQLSLICNANNIIFSKQPDDNHPQILHATESLEILYGTHVYRFIMQTDCNLVLYDNNNPIWATNTGGLGNGCRAVLQPDGVLVVITNENVTVWQSPVAGKAGHYVLVLQPDRNVVIYGDALWATQTVRGGSGVMPLLKTRQIE</sequence>
<dbReference type="EMBL" id="U97751">
    <property type="protein sequence ID" value="AAD16403.1"/>
    <property type="molecule type" value="mRNA"/>
</dbReference>
<dbReference type="PROSITE" id="PS50927">
    <property type="entry name" value="BULB_LECTIN"/>
    <property type="match status" value="1"/>
</dbReference>
<proteinExistence type="evidence at protein level"/>
<organism evidence="3">
    <name type="scientific">Hyacinthoides hispanica</name>
    <name type="common">Spanish bluebell</name>
    <name type="synonym">Scilla hispanica</name>
    <dbReference type="NCBI Taxonomy" id="81759"/>
    <lineage>
        <taxon>Eukaryota</taxon>
        <taxon>Viridiplantae</taxon>
        <taxon>Streptophyta</taxon>
        <taxon>Embryophyta</taxon>
        <taxon>Tracheophyta</taxon>
        <taxon>Spermatophyta</taxon>
        <taxon>Magnoliopsida</taxon>
        <taxon>Liliopsida</taxon>
        <taxon>Asparagales</taxon>
        <taxon>Hyacinthaceae</taxon>
        <taxon>Hyacinthoideae</taxon>
        <taxon>Hyacintheae</taxon>
        <taxon>Hyacinthoides</taxon>
    </lineage>
</organism>
<name>Q9ZP49_HYAHI</name>
<dbReference type="PDB" id="1B2P">
    <property type="method" value="X-ray"/>
    <property type="resolution" value="1.70 A"/>
    <property type="chains" value="A/B=22-140"/>
</dbReference>
<protein>
    <submittedName>
        <fullName evidence="3">Lectin SCAman</fullName>
    </submittedName>
</protein>
<keyword evidence="1" id="KW-0732">Signal</keyword>
<feature type="signal peptide" evidence="1">
    <location>
        <begin position="1"/>
        <end position="21"/>
    </location>
</feature>
<dbReference type="UniLectin" id="Q9ZP49"/>
<evidence type="ECO:0000259" key="2">
    <source>
        <dbReference type="PROSITE" id="PS50927"/>
    </source>
</evidence>
<feature type="chain" id="PRO_5004337576" evidence="1">
    <location>
        <begin position="22"/>
        <end position="155"/>
    </location>
</feature>
<feature type="non-terminal residue" evidence="3">
    <location>
        <position position="1"/>
    </location>
</feature>
<dbReference type="PDBsum" id="1B2P"/>
<dbReference type="InterPro" id="IPR001480">
    <property type="entry name" value="Bulb-type_lectin_dom"/>
</dbReference>
<dbReference type="SUPFAM" id="SSF51110">
    <property type="entry name" value="alpha-D-mannose-specific plant lectins"/>
    <property type="match status" value="1"/>
</dbReference>
<dbReference type="GO" id="GO:0051707">
    <property type="term" value="P:response to other organism"/>
    <property type="evidence" value="ECO:0007669"/>
    <property type="project" value="UniProtKB-ARBA"/>
</dbReference>
<keyword evidence="4" id="KW-0002">3D-structure</keyword>
<dbReference type="CDD" id="cd00028">
    <property type="entry name" value="B_lectin"/>
    <property type="match status" value="1"/>
</dbReference>
<dbReference type="AlphaFoldDB" id="Q9ZP49"/>
<dbReference type="Gene3D" id="2.90.10.10">
    <property type="entry name" value="Bulb-type lectin domain"/>
    <property type="match status" value="1"/>
</dbReference>
<dbReference type="EvolutionaryTrace" id="Q9ZP49"/>
<feature type="domain" description="Bulb-type lectin" evidence="2">
    <location>
        <begin position="29"/>
        <end position="141"/>
    </location>
</feature>
<reference evidence="3" key="1">
    <citation type="submission" date="1998-10" db="EMBL/GenBank/DDBJ databases">
        <title>Isolation, characterization, molecular cloning and molecular modelling of two lectins of different specificity from bluebell (Scilla campanulata) bulbs.</title>
        <authorList>
            <person name="Wright L.M."/>
            <person name="Van Damme E.J.M."/>
            <person name="Barre A."/>
            <person name="Allen A.K."/>
            <person name="Van Leuven F."/>
            <person name="Reynolds C.D."/>
            <person name="Rouge P."/>
            <person name="Peumans W.J."/>
        </authorList>
    </citation>
    <scope>NUCLEOTIDE SEQUENCE</scope>
</reference>
<evidence type="ECO:0000313" key="3">
    <source>
        <dbReference type="EMBL" id="AAD16403.1"/>
    </source>
</evidence>
<evidence type="ECO:0000256" key="1">
    <source>
        <dbReference type="SAM" id="SignalP"/>
    </source>
</evidence>
<reference evidence="4" key="2">
    <citation type="journal article" date="1999" name="Acta Crystallogr. D">
        <title>Structure of the native (unligated) mannose-specific bulb lectin from Scilla campanulata (bluebell) at 1.7 A resolution.</title>
        <authorList>
            <person name="Wood S.D."/>
            <person name="Wright L.M."/>
            <person name="Reynolds C.D."/>
            <person name="Rizkallah P.J."/>
            <person name="Allen A.K."/>
            <person name="Peumans W.J."/>
            <person name="Van Damme E.J."/>
        </authorList>
    </citation>
    <scope>X-RAY CRYSTALLOGRAPHY (1.70 ANGSTROMS) OF 22-140</scope>
    <scope>DISULFIDE BONDS</scope>
</reference>
<dbReference type="InterPro" id="IPR036426">
    <property type="entry name" value="Bulb-type_lectin_dom_sf"/>
</dbReference>